<evidence type="ECO:0000259" key="5">
    <source>
        <dbReference type="Pfam" id="PF04198"/>
    </source>
</evidence>
<evidence type="ECO:0000256" key="4">
    <source>
        <dbReference type="ARBA" id="ARBA00023163"/>
    </source>
</evidence>
<dbReference type="GO" id="GO:0003677">
    <property type="term" value="F:DNA binding"/>
    <property type="evidence" value="ECO:0007669"/>
    <property type="project" value="UniProtKB-KW"/>
</dbReference>
<dbReference type="GO" id="GO:0030246">
    <property type="term" value="F:carbohydrate binding"/>
    <property type="evidence" value="ECO:0007669"/>
    <property type="project" value="InterPro"/>
</dbReference>
<dbReference type="InterPro" id="IPR007324">
    <property type="entry name" value="Sugar-bd_dom_put"/>
</dbReference>
<protein>
    <submittedName>
        <fullName evidence="6">DNA-binding transcriptional regulator LsrR, DeoR family</fullName>
    </submittedName>
</protein>
<dbReference type="InterPro" id="IPR037171">
    <property type="entry name" value="NagB/RpiA_transferase-like"/>
</dbReference>
<dbReference type="SUPFAM" id="SSF100950">
    <property type="entry name" value="NagB/RpiA/CoA transferase-like"/>
    <property type="match status" value="1"/>
</dbReference>
<keyword evidence="4" id="KW-0804">Transcription</keyword>
<evidence type="ECO:0000313" key="6">
    <source>
        <dbReference type="EMBL" id="SDZ77552.1"/>
    </source>
</evidence>
<evidence type="ECO:0000256" key="3">
    <source>
        <dbReference type="ARBA" id="ARBA00023125"/>
    </source>
</evidence>
<dbReference type="Pfam" id="PF04198">
    <property type="entry name" value="Sugar-bind"/>
    <property type="match status" value="1"/>
</dbReference>
<dbReference type="Gene3D" id="3.40.50.1360">
    <property type="match status" value="1"/>
</dbReference>
<gene>
    <name evidence="6" type="ORF">SAMN02910418_00211</name>
</gene>
<keyword evidence="2" id="KW-0805">Transcription regulation</keyword>
<proteinExistence type="inferred from homology"/>
<dbReference type="Gene3D" id="1.10.10.60">
    <property type="entry name" value="Homeodomain-like"/>
    <property type="match status" value="1"/>
</dbReference>
<comment type="similarity">
    <text evidence="1">Belongs to the SorC transcriptional regulatory family.</text>
</comment>
<keyword evidence="3 6" id="KW-0238">DNA-binding</keyword>
<dbReference type="PANTHER" id="PTHR34294:SF1">
    <property type="entry name" value="TRANSCRIPTIONAL REGULATOR LSRR"/>
    <property type="match status" value="1"/>
</dbReference>
<sequence length="308" mass="32988">MYYVQDEKMATIAGELGVSRSTVSRMLKTARETGIVRISLSPLTSVASRLSRQLGEEFGVRADVVPVRASRPDHVLLDAVAKLAAERLQEAVTPGTTIGVAWGTTLSAVVKFLQPQPTDDVHIVQLNGAANSSTSGIPYAASIVSQLAAAFSADAMFFPVPAFFDYAETREAMWRERSVRRVLAAQATCDLAVFGVGAISGRAGSHVYRAGYFDSDADRLSILREGVVGDVCTVLLRRDGSYLDIELNKRATGPNPEQLQMIPRRLCIVAGEAKAVPALAALRANAATDLVIDERTARLVLSLARGTN</sequence>
<keyword evidence="7" id="KW-1185">Reference proteome</keyword>
<dbReference type="Proteomes" id="UP000199288">
    <property type="component" value="Unassembled WGS sequence"/>
</dbReference>
<feature type="domain" description="Sugar-binding" evidence="5">
    <location>
        <begin position="48"/>
        <end position="301"/>
    </location>
</feature>
<dbReference type="EMBL" id="FNQV01000001">
    <property type="protein sequence ID" value="SDZ77552.1"/>
    <property type="molecule type" value="Genomic_DNA"/>
</dbReference>
<dbReference type="InterPro" id="IPR051054">
    <property type="entry name" value="SorC_transcr_regulators"/>
</dbReference>
<dbReference type="PANTHER" id="PTHR34294">
    <property type="entry name" value="TRANSCRIPTIONAL REGULATOR-RELATED"/>
    <property type="match status" value="1"/>
</dbReference>
<accession>A0A1H3VTV5</accession>
<reference evidence="7" key="1">
    <citation type="submission" date="2016-10" db="EMBL/GenBank/DDBJ databases">
        <authorList>
            <person name="Varghese N."/>
            <person name="Submissions S."/>
        </authorList>
    </citation>
    <scope>NUCLEOTIDE SEQUENCE [LARGE SCALE GENOMIC DNA]</scope>
    <source>
        <strain evidence="7">KPR-1</strain>
    </source>
</reference>
<evidence type="ECO:0000256" key="1">
    <source>
        <dbReference type="ARBA" id="ARBA00010466"/>
    </source>
</evidence>
<dbReference type="AlphaFoldDB" id="A0A1H3VTV5"/>
<evidence type="ECO:0000256" key="2">
    <source>
        <dbReference type="ARBA" id="ARBA00023015"/>
    </source>
</evidence>
<evidence type="ECO:0000313" key="7">
    <source>
        <dbReference type="Proteomes" id="UP000199288"/>
    </source>
</evidence>
<organism evidence="6 7">
    <name type="scientific">Bowdeniella nasicola</name>
    <dbReference type="NCBI Taxonomy" id="208480"/>
    <lineage>
        <taxon>Bacteria</taxon>
        <taxon>Bacillati</taxon>
        <taxon>Actinomycetota</taxon>
        <taxon>Actinomycetes</taxon>
        <taxon>Actinomycetales</taxon>
        <taxon>Actinomycetaceae</taxon>
        <taxon>Bowdeniella</taxon>
    </lineage>
</organism>
<name>A0A1H3VTV5_9ACTO</name>